<reference evidence="1" key="1">
    <citation type="journal article" date="2020" name="mSystems">
        <title>Genome- and Community-Level Interaction Insights into Carbon Utilization and Element Cycling Functions of Hydrothermarchaeota in Hydrothermal Sediment.</title>
        <authorList>
            <person name="Zhou Z."/>
            <person name="Liu Y."/>
            <person name="Xu W."/>
            <person name="Pan J."/>
            <person name="Luo Z.H."/>
            <person name="Li M."/>
        </authorList>
    </citation>
    <scope>NUCLEOTIDE SEQUENCE [LARGE SCALE GENOMIC DNA]</scope>
    <source>
        <strain evidence="1">SpSt-123</strain>
    </source>
</reference>
<dbReference type="PANTHER" id="PTHR35866:SF1">
    <property type="entry name" value="YKGJ FAMILY CYSTEINE CLUSTER PROTEIN"/>
    <property type="match status" value="1"/>
</dbReference>
<evidence type="ECO:0000313" key="1">
    <source>
        <dbReference type="EMBL" id="HDS10656.1"/>
    </source>
</evidence>
<comment type="caution">
    <text evidence="1">The sequence shown here is derived from an EMBL/GenBank/DDBJ whole genome shotgun (WGS) entry which is preliminary data.</text>
</comment>
<dbReference type="PANTHER" id="PTHR35866">
    <property type="entry name" value="PUTATIVE-RELATED"/>
    <property type="match status" value="1"/>
</dbReference>
<dbReference type="EMBL" id="DSDY01000108">
    <property type="protein sequence ID" value="HDS10656.1"/>
    <property type="molecule type" value="Genomic_DNA"/>
</dbReference>
<protein>
    <submittedName>
        <fullName evidence="1">YkgJ family cysteine cluster protein</fullName>
    </submittedName>
</protein>
<name>A0A7C1E8D7_9CREN</name>
<dbReference type="InterPro" id="IPR005358">
    <property type="entry name" value="Puta_zinc/iron-chelating_dom"/>
</dbReference>
<dbReference type="Pfam" id="PF03692">
    <property type="entry name" value="CxxCxxCC"/>
    <property type="match status" value="1"/>
</dbReference>
<sequence length="181" mass="20852">MNKAYYKPGTRIKFRCIRCDVCCGTGPNVTITIYDLIRISKRLGVHPRAVLEQFMNVVIADVIPYITLGSDQWGRCVFLGFNQNGETYCRIYDARPYKCRIYPAQLGGLSEELKLDLKCPGLGKGEDTEIASSKDVQILLDETKRHYEKILELVLTKKLEPLRALYEAIDNEYRMHKQQQK</sequence>
<gene>
    <name evidence="1" type="ORF">ENO04_03430</name>
</gene>
<organism evidence="1">
    <name type="scientific">Fervidicoccus fontis</name>
    <dbReference type="NCBI Taxonomy" id="683846"/>
    <lineage>
        <taxon>Archaea</taxon>
        <taxon>Thermoproteota</taxon>
        <taxon>Thermoprotei</taxon>
        <taxon>Fervidicoccales</taxon>
        <taxon>Fervidicoccaceae</taxon>
        <taxon>Fervidicoccus</taxon>
    </lineage>
</organism>
<dbReference type="AlphaFoldDB" id="A0A7C1E8D7"/>
<accession>A0A7C1E8D7</accession>
<proteinExistence type="predicted"/>